<dbReference type="GO" id="GO:0005634">
    <property type="term" value="C:nucleus"/>
    <property type="evidence" value="ECO:0007669"/>
    <property type="project" value="TreeGrafter"/>
</dbReference>
<dbReference type="EMBL" id="GBRH01202565">
    <property type="protein sequence ID" value="JAD95330.1"/>
    <property type="molecule type" value="Transcribed_RNA"/>
</dbReference>
<organism evidence="7">
    <name type="scientific">Arundo donax</name>
    <name type="common">Giant reed</name>
    <name type="synonym">Donax arundinaceus</name>
    <dbReference type="NCBI Taxonomy" id="35708"/>
    <lineage>
        <taxon>Eukaryota</taxon>
        <taxon>Viridiplantae</taxon>
        <taxon>Streptophyta</taxon>
        <taxon>Embryophyta</taxon>
        <taxon>Tracheophyta</taxon>
        <taxon>Spermatophyta</taxon>
        <taxon>Magnoliopsida</taxon>
        <taxon>Liliopsida</taxon>
        <taxon>Poales</taxon>
        <taxon>Poaceae</taxon>
        <taxon>PACMAD clade</taxon>
        <taxon>Arundinoideae</taxon>
        <taxon>Arundineae</taxon>
        <taxon>Arundo</taxon>
    </lineage>
</organism>
<feature type="domain" description="Protein kinase" evidence="6">
    <location>
        <begin position="1"/>
        <end position="198"/>
    </location>
</feature>
<dbReference type="GO" id="GO:0007059">
    <property type="term" value="P:chromosome segregation"/>
    <property type="evidence" value="ECO:0007669"/>
    <property type="project" value="TreeGrafter"/>
</dbReference>
<evidence type="ECO:0000256" key="2">
    <source>
        <dbReference type="ARBA" id="ARBA00022679"/>
    </source>
</evidence>
<accession>A0A0A9EBM8</accession>
<dbReference type="GO" id="GO:0034501">
    <property type="term" value="P:protein localization to kinetochore"/>
    <property type="evidence" value="ECO:0007669"/>
    <property type="project" value="TreeGrafter"/>
</dbReference>
<keyword evidence="3" id="KW-0547">Nucleotide-binding</keyword>
<sequence>MVLEYGEIDLAHMVAQKWKERNNSNMKINENWLRFYWQQMLEAVNTIHEERIVHSDLKPANFMLVRGSLKLIDFGIAKAIMNDTTNIQRDAQVGTLNYMSPEAFMCNDQDMGGNVIKCGRPSDIWSLGCILYQMVYGKTPFADYKTFWAKYKEVTDRNHKIKYEPVDNPWLIDLMQRCLAWDRDARWRIPQLLQHPFLNPPVPKDLAPIDHDRCRLLMEKIKTHWADPVVSKLCSIIEKLEEDQC</sequence>
<dbReference type="PROSITE" id="PS50011">
    <property type="entry name" value="PROTEIN_KINASE_DOM"/>
    <property type="match status" value="1"/>
</dbReference>
<keyword evidence="1" id="KW-0723">Serine/threonine-protein kinase</keyword>
<dbReference type="InterPro" id="IPR000719">
    <property type="entry name" value="Prot_kinase_dom"/>
</dbReference>
<dbReference type="GO" id="GO:0007094">
    <property type="term" value="P:mitotic spindle assembly checkpoint signaling"/>
    <property type="evidence" value="ECO:0007669"/>
    <property type="project" value="TreeGrafter"/>
</dbReference>
<dbReference type="PANTHER" id="PTHR22974">
    <property type="entry name" value="MIXED LINEAGE PROTEIN KINASE"/>
    <property type="match status" value="1"/>
</dbReference>
<reference evidence="7" key="2">
    <citation type="journal article" date="2015" name="Data Brief">
        <title>Shoot transcriptome of the giant reed, Arundo donax.</title>
        <authorList>
            <person name="Barrero R.A."/>
            <person name="Guerrero F.D."/>
            <person name="Moolhuijzen P."/>
            <person name="Goolsby J.A."/>
            <person name="Tidwell J."/>
            <person name="Bellgard S.E."/>
            <person name="Bellgard M.I."/>
        </authorList>
    </citation>
    <scope>NUCLEOTIDE SEQUENCE</scope>
    <source>
        <tissue evidence="7">Shoot tissue taken approximately 20 cm above the soil surface</tissue>
    </source>
</reference>
<dbReference type="PANTHER" id="PTHR22974:SF21">
    <property type="entry name" value="DUAL SPECIFICITY PROTEIN KINASE TTK"/>
    <property type="match status" value="1"/>
</dbReference>
<evidence type="ECO:0000259" key="6">
    <source>
        <dbReference type="PROSITE" id="PS50011"/>
    </source>
</evidence>
<evidence type="ECO:0000256" key="3">
    <source>
        <dbReference type="ARBA" id="ARBA00022741"/>
    </source>
</evidence>
<keyword evidence="4" id="KW-0418">Kinase</keyword>
<dbReference type="GO" id="GO:0033316">
    <property type="term" value="P:meiotic spindle assembly checkpoint signaling"/>
    <property type="evidence" value="ECO:0007669"/>
    <property type="project" value="TreeGrafter"/>
</dbReference>
<evidence type="ECO:0000256" key="5">
    <source>
        <dbReference type="ARBA" id="ARBA00022840"/>
    </source>
</evidence>
<keyword evidence="2" id="KW-0808">Transferase</keyword>
<dbReference type="AlphaFoldDB" id="A0A0A9EBM8"/>
<proteinExistence type="predicted"/>
<dbReference type="FunFam" id="1.10.510.10:FF:000224">
    <property type="entry name" value="serine/threonine-protein kinase mph1 isoform X1"/>
    <property type="match status" value="1"/>
</dbReference>
<protein>
    <recommendedName>
        <fullName evidence="6">Protein kinase domain-containing protein</fullName>
    </recommendedName>
</protein>
<dbReference type="SMART" id="SM00220">
    <property type="entry name" value="S_TKc"/>
    <property type="match status" value="1"/>
</dbReference>
<dbReference type="GO" id="GO:0005524">
    <property type="term" value="F:ATP binding"/>
    <property type="evidence" value="ECO:0007669"/>
    <property type="project" value="UniProtKB-KW"/>
</dbReference>
<dbReference type="InterPro" id="IPR008271">
    <property type="entry name" value="Ser/Thr_kinase_AS"/>
</dbReference>
<dbReference type="GO" id="GO:0004712">
    <property type="term" value="F:protein serine/threonine/tyrosine kinase activity"/>
    <property type="evidence" value="ECO:0007669"/>
    <property type="project" value="TreeGrafter"/>
</dbReference>
<dbReference type="GO" id="GO:0000776">
    <property type="term" value="C:kinetochore"/>
    <property type="evidence" value="ECO:0007669"/>
    <property type="project" value="TreeGrafter"/>
</dbReference>
<evidence type="ECO:0000256" key="1">
    <source>
        <dbReference type="ARBA" id="ARBA00022527"/>
    </source>
</evidence>
<name>A0A0A9EBM8_ARUDO</name>
<dbReference type="InterPro" id="IPR011009">
    <property type="entry name" value="Kinase-like_dom_sf"/>
</dbReference>
<dbReference type="SUPFAM" id="SSF56112">
    <property type="entry name" value="Protein kinase-like (PK-like)"/>
    <property type="match status" value="1"/>
</dbReference>
<keyword evidence="5" id="KW-0067">ATP-binding</keyword>
<evidence type="ECO:0000313" key="7">
    <source>
        <dbReference type="EMBL" id="JAD95330.1"/>
    </source>
</evidence>
<dbReference type="Pfam" id="PF00069">
    <property type="entry name" value="Pkinase"/>
    <property type="match status" value="1"/>
</dbReference>
<evidence type="ECO:0000256" key="4">
    <source>
        <dbReference type="ARBA" id="ARBA00022777"/>
    </source>
</evidence>
<dbReference type="PROSITE" id="PS00108">
    <property type="entry name" value="PROTEIN_KINASE_ST"/>
    <property type="match status" value="1"/>
</dbReference>
<dbReference type="GO" id="GO:0004674">
    <property type="term" value="F:protein serine/threonine kinase activity"/>
    <property type="evidence" value="ECO:0007669"/>
    <property type="project" value="UniProtKB-KW"/>
</dbReference>
<reference evidence="7" key="1">
    <citation type="submission" date="2014-09" db="EMBL/GenBank/DDBJ databases">
        <authorList>
            <person name="Magalhaes I.L.F."/>
            <person name="Oliveira U."/>
            <person name="Santos F.R."/>
            <person name="Vidigal T.H.D.A."/>
            <person name="Brescovit A.D."/>
            <person name="Santos A.J."/>
        </authorList>
    </citation>
    <scope>NUCLEOTIDE SEQUENCE</scope>
    <source>
        <tissue evidence="7">Shoot tissue taken approximately 20 cm above the soil surface</tissue>
    </source>
</reference>
<dbReference type="Gene3D" id="1.10.510.10">
    <property type="entry name" value="Transferase(Phosphotransferase) domain 1"/>
    <property type="match status" value="1"/>
</dbReference>